<dbReference type="EMBL" id="CP010643">
    <property type="protein sequence ID" value="ATG37275.1"/>
    <property type="molecule type" value="Genomic_DNA"/>
</dbReference>
<reference evidence="2 3" key="3">
    <citation type="journal article" date="2017" name="Int. J. Syst. Evol. Microbiol.">
        <title>Adaptation of Surface-Associated Bacteria to the Open Ocean: A Genomically Distinct Subpopulation of Phaeobacter gallaeciensis Colonizes Pacific Mesozooplankton.</title>
        <authorList>
            <person name="Freese H.M."/>
            <person name="Methner A."/>
            <person name="Overmann J."/>
        </authorList>
    </citation>
    <scope>NUCLEOTIDE SEQUENCE [LARGE SCALE GENOMIC DNA]</scope>
    <source>
        <strain evidence="2 3">P36</strain>
    </source>
</reference>
<reference evidence="2 3" key="4">
    <citation type="journal article" date="2018" name="Environ. Microbiol. Rep.">
        <title>Phylogenetic distribution of roseobacticides in the Roseobacter group and their effect on microalgae.</title>
        <authorList>
            <person name="Sonnenschein E.C."/>
            <person name="Phippen C.B."/>
            <person name="Bentzon-Tilia M."/>
            <person name="Rasmussen S.A."/>
            <person name="Nielsen K.F."/>
            <person name="Gram L."/>
        </authorList>
    </citation>
    <scope>NUCLEOTIDE SEQUENCE [LARGE SCALE GENOMIC DNA]</scope>
    <source>
        <strain evidence="2 3">P36</strain>
    </source>
</reference>
<proteinExistence type="predicted"/>
<organism evidence="2 3">
    <name type="scientific">Phaeobacter piscinae</name>
    <dbReference type="NCBI Taxonomy" id="1580596"/>
    <lineage>
        <taxon>Bacteria</taxon>
        <taxon>Pseudomonadati</taxon>
        <taxon>Pseudomonadota</taxon>
        <taxon>Alphaproteobacteria</taxon>
        <taxon>Rhodobacterales</taxon>
        <taxon>Roseobacteraceae</taxon>
        <taxon>Phaeobacter</taxon>
    </lineage>
</organism>
<keyword evidence="3" id="KW-1185">Reference proteome</keyword>
<name>A0ABM6PHL1_9RHOB</name>
<evidence type="ECO:0000313" key="2">
    <source>
        <dbReference type="EMBL" id="ATG37275.1"/>
    </source>
</evidence>
<accession>A0ABM6PHL1</accession>
<dbReference type="Proteomes" id="UP000218891">
    <property type="component" value="Chromosome"/>
</dbReference>
<gene>
    <name evidence="2" type="ORF">PhaeoP36_03189</name>
</gene>
<protein>
    <submittedName>
        <fullName evidence="2">Uncharacterized protein</fullName>
    </submittedName>
</protein>
<feature type="region of interest" description="Disordered" evidence="1">
    <location>
        <begin position="1"/>
        <end position="42"/>
    </location>
</feature>
<sequence length="42" mass="4675">MQIAEDWQQQLAQRETVGSEGTHDQKVIADYAGTGGRTQLRT</sequence>
<evidence type="ECO:0000256" key="1">
    <source>
        <dbReference type="SAM" id="MobiDB-lite"/>
    </source>
</evidence>
<evidence type="ECO:0000313" key="3">
    <source>
        <dbReference type="Proteomes" id="UP000218891"/>
    </source>
</evidence>
<reference evidence="2 3" key="1">
    <citation type="journal article" date="2017" name="Front. Microbiol.">
        <title>Phaeobacter piscinae sp. nov., a species of the Roseobacter group and potential aquaculture probiont.</title>
        <authorList>
            <person name="Sonnenschein E.C."/>
            <person name="Phippen C.B.W."/>
            <person name="Nielsen K.F."/>
            <person name="Mateiu R.V."/>
            <person name="Melchiorsen J."/>
            <person name="Gram L."/>
            <person name="Overmann J."/>
            <person name="Freese H.M."/>
        </authorList>
    </citation>
    <scope>NUCLEOTIDE SEQUENCE [LARGE SCALE GENOMIC DNA]</scope>
    <source>
        <strain evidence="2 3">P36</strain>
    </source>
</reference>
<reference evidence="2 3" key="2">
    <citation type="journal article" date="2017" name="Genome Biol. Evol.">
        <title>Trajectories and Drivers of Genome Evolution in Surface-Associated Marine Phaeobacter.</title>
        <authorList>
            <person name="Freese H.M."/>
            <person name="Sikorski J."/>
            <person name="Bunk B."/>
            <person name="Scheuner C."/>
            <person name="Meier-Kolthoff J.P."/>
            <person name="Sproer C."/>
            <person name="Gram L."/>
            <person name="Overmann J."/>
        </authorList>
    </citation>
    <scope>NUCLEOTIDE SEQUENCE [LARGE SCALE GENOMIC DNA]</scope>
    <source>
        <strain evidence="2 3">P36</strain>
    </source>
</reference>